<dbReference type="Gene3D" id="3.40.50.2000">
    <property type="entry name" value="Glycogen Phosphorylase B"/>
    <property type="match status" value="2"/>
</dbReference>
<dbReference type="KEGG" id="sufl:FIL70_13290"/>
<sequence length="374" mass="40546">MRLLTVTHFFESHGGGIERVAGELCRALAVAGHQPVWAASDADERPSDPRIEVLPLACINPTEHLTGLPMPIPLPRSIAALKRAVSLADAVIVHDALYATSLAAAHFARCLCKPVILVQHIAAIPFAGSFLRMLMRAANRLVTQPMLCNADQVIFISDTVRAHFAHVSMRRSPRLIFNGVNTDLFSPGNKLRGAFGLPENERVAVFVGRFVEKKGLSVLRELARMRPDISFALAGFGPIDPAAWGLPNIRVLGRLNRGMVADLFRSADLLILPSIGEGYPLVIQEAMACGLPVVCGEESARADPVAANWLHGVPVDLAKPTLTAQHVVRAIDDMDFEPENRRQMARYAVSNYNWAGMAAEVGRIASSLTNPLAQ</sequence>
<feature type="domain" description="Glycosyltransferase subfamily 4-like N-terminal" evidence="2">
    <location>
        <begin position="15"/>
        <end position="183"/>
    </location>
</feature>
<evidence type="ECO:0000259" key="1">
    <source>
        <dbReference type="Pfam" id="PF00534"/>
    </source>
</evidence>
<protein>
    <submittedName>
        <fullName evidence="3">Glycosyltransferase family 4 protein</fullName>
    </submittedName>
</protein>
<dbReference type="GO" id="GO:0016757">
    <property type="term" value="F:glycosyltransferase activity"/>
    <property type="evidence" value="ECO:0007669"/>
    <property type="project" value="InterPro"/>
</dbReference>
<keyword evidence="3" id="KW-0808">Transferase</keyword>
<dbReference type="CDD" id="cd03801">
    <property type="entry name" value="GT4_PimA-like"/>
    <property type="match status" value="1"/>
</dbReference>
<evidence type="ECO:0000313" key="3">
    <source>
        <dbReference type="EMBL" id="QDC38056.1"/>
    </source>
</evidence>
<dbReference type="EMBL" id="CP041016">
    <property type="protein sequence ID" value="QDC38056.1"/>
    <property type="molecule type" value="Genomic_DNA"/>
</dbReference>
<dbReference type="InterPro" id="IPR028098">
    <property type="entry name" value="Glyco_trans_4-like_N"/>
</dbReference>
<dbReference type="Proteomes" id="UP000311469">
    <property type="component" value="Chromosome cSF1"/>
</dbReference>
<proteinExistence type="predicted"/>
<evidence type="ECO:0000313" key="4">
    <source>
        <dbReference type="Proteomes" id="UP000311469"/>
    </source>
</evidence>
<feature type="domain" description="Glycosyl transferase family 1" evidence="1">
    <location>
        <begin position="191"/>
        <end position="348"/>
    </location>
</feature>
<organism evidence="3 4">
    <name type="scientific">Sphingobium fuliginis ATCC 27551</name>
    <dbReference type="NCBI Taxonomy" id="1208342"/>
    <lineage>
        <taxon>Bacteria</taxon>
        <taxon>Pseudomonadati</taxon>
        <taxon>Pseudomonadota</taxon>
        <taxon>Alphaproteobacteria</taxon>
        <taxon>Sphingomonadales</taxon>
        <taxon>Sphingomonadaceae</taxon>
        <taxon>Sphingobium</taxon>
    </lineage>
</organism>
<evidence type="ECO:0000259" key="2">
    <source>
        <dbReference type="Pfam" id="PF13439"/>
    </source>
</evidence>
<dbReference type="InterPro" id="IPR050194">
    <property type="entry name" value="Glycosyltransferase_grp1"/>
</dbReference>
<name>A0A5B8CIE8_SPHSA</name>
<gene>
    <name evidence="3" type="ORF">FIL70_13290</name>
</gene>
<dbReference type="InterPro" id="IPR001296">
    <property type="entry name" value="Glyco_trans_1"/>
</dbReference>
<dbReference type="Pfam" id="PF00534">
    <property type="entry name" value="Glycos_transf_1"/>
    <property type="match status" value="1"/>
</dbReference>
<dbReference type="RefSeq" id="WP_140042497.1">
    <property type="nucleotide sequence ID" value="NZ_CP041016.1"/>
</dbReference>
<dbReference type="PANTHER" id="PTHR45947:SF3">
    <property type="entry name" value="SULFOQUINOVOSYL TRANSFERASE SQD2"/>
    <property type="match status" value="1"/>
</dbReference>
<dbReference type="AlphaFoldDB" id="A0A5B8CIE8"/>
<dbReference type="Pfam" id="PF13439">
    <property type="entry name" value="Glyco_transf_4"/>
    <property type="match status" value="1"/>
</dbReference>
<accession>A0A5B8CIE8</accession>
<dbReference type="PANTHER" id="PTHR45947">
    <property type="entry name" value="SULFOQUINOVOSYL TRANSFERASE SQD2"/>
    <property type="match status" value="1"/>
</dbReference>
<dbReference type="SUPFAM" id="SSF53756">
    <property type="entry name" value="UDP-Glycosyltransferase/glycogen phosphorylase"/>
    <property type="match status" value="1"/>
</dbReference>
<reference evidence="3 4" key="1">
    <citation type="submission" date="2019-06" db="EMBL/GenBank/DDBJ databases">
        <title>Genome organization and adaptive potential of archetypical organophosphate degarding Sphingobium fuliginis ATCC 27551.</title>
        <authorList>
            <person name="Sarwar A."/>
            <person name="Parthasarathy S."/>
            <person name="Singh C."/>
            <person name="Siddavattam D."/>
        </authorList>
    </citation>
    <scope>NUCLEOTIDE SEQUENCE [LARGE SCALE GENOMIC DNA]</scope>
    <source>
        <strain evidence="3 4">ATCC 27551</strain>
    </source>
</reference>